<gene>
    <name evidence="1" type="ORF">POSPLADRAFT_1033749</name>
</gene>
<dbReference type="STRING" id="670580.A0A1X6N038"/>
<evidence type="ECO:0000313" key="2">
    <source>
        <dbReference type="Proteomes" id="UP000194127"/>
    </source>
</evidence>
<dbReference type="Proteomes" id="UP000194127">
    <property type="component" value="Unassembled WGS sequence"/>
</dbReference>
<organism evidence="1 2">
    <name type="scientific">Postia placenta MAD-698-R-SB12</name>
    <dbReference type="NCBI Taxonomy" id="670580"/>
    <lineage>
        <taxon>Eukaryota</taxon>
        <taxon>Fungi</taxon>
        <taxon>Dikarya</taxon>
        <taxon>Basidiomycota</taxon>
        <taxon>Agaricomycotina</taxon>
        <taxon>Agaricomycetes</taxon>
        <taxon>Polyporales</taxon>
        <taxon>Adustoporiaceae</taxon>
        <taxon>Rhodonia</taxon>
    </lineage>
</organism>
<dbReference type="AlphaFoldDB" id="A0A1X6N038"/>
<evidence type="ECO:0008006" key="3">
    <source>
        <dbReference type="Google" id="ProtNLM"/>
    </source>
</evidence>
<keyword evidence="2" id="KW-1185">Reference proteome</keyword>
<dbReference type="PANTHER" id="PTHR38048">
    <property type="entry name" value="EXPRESSED PROTEIN"/>
    <property type="match status" value="1"/>
</dbReference>
<dbReference type="PANTHER" id="PTHR38048:SF2">
    <property type="entry name" value="HEMERYTHRIN-LIKE DOMAIN-CONTAINING PROTEIN"/>
    <property type="match status" value="1"/>
</dbReference>
<dbReference type="GeneID" id="36321908"/>
<dbReference type="EMBL" id="KZ110597">
    <property type="protein sequence ID" value="OSX61989.1"/>
    <property type="molecule type" value="Genomic_DNA"/>
</dbReference>
<dbReference type="RefSeq" id="XP_024338783.1">
    <property type="nucleotide sequence ID" value="XM_024476958.1"/>
</dbReference>
<reference evidence="1 2" key="1">
    <citation type="submission" date="2017-04" db="EMBL/GenBank/DDBJ databases">
        <title>Genome Sequence of the Model Brown-Rot Fungus Postia placenta SB12.</title>
        <authorList>
            <consortium name="DOE Joint Genome Institute"/>
            <person name="Gaskell J."/>
            <person name="Kersten P."/>
            <person name="Larrondo L.F."/>
            <person name="Canessa P."/>
            <person name="Martinez D."/>
            <person name="Hibbett D."/>
            <person name="Schmoll M."/>
            <person name="Kubicek C.P."/>
            <person name="Martinez A.T."/>
            <person name="Yadav J."/>
            <person name="Master E."/>
            <person name="Magnuson J.K."/>
            <person name="James T."/>
            <person name="Yaver D."/>
            <person name="Berka R."/>
            <person name="Labutti K."/>
            <person name="Lipzen A."/>
            <person name="Aerts A."/>
            <person name="Barry K."/>
            <person name="Henrissat B."/>
            <person name="Blanchette R."/>
            <person name="Grigoriev I."/>
            <person name="Cullen D."/>
        </authorList>
    </citation>
    <scope>NUCLEOTIDE SEQUENCE [LARGE SCALE GENOMIC DNA]</scope>
    <source>
        <strain evidence="1 2">MAD-698-R-SB12</strain>
    </source>
</reference>
<protein>
    <recommendedName>
        <fullName evidence="3">Hemerythrin-like domain-containing protein</fullName>
    </recommendedName>
</protein>
<accession>A0A1X6N038</accession>
<sequence length="238" mass="27373">MAYAQQTLLDDLEKMRGFATVPKPQDIYTWVQWEMARTHVAIIEFWLQVQKQFRTTAPIEDAENFLGFAKQWVRTLELHHQIEEEIQFLHLNPPLDTSTSHDQHTALLTPLRVYHVYLESVSTGIEPWSASKAETLAQAFLPILMHHFVEELHMLDPERLCASSISADTLEAMRVSVATRAKEIADPTADIPPLIMHNGGALDWPPVPWVLSETFKMPMELYLPHKGWWKYAALPLNL</sequence>
<dbReference type="InterPro" id="IPR053206">
    <property type="entry name" value="Dimeric_xanthone_biosynth"/>
</dbReference>
<dbReference type="OrthoDB" id="58416at2759"/>
<name>A0A1X6N038_9APHY</name>
<evidence type="ECO:0000313" key="1">
    <source>
        <dbReference type="EMBL" id="OSX61989.1"/>
    </source>
</evidence>
<proteinExistence type="predicted"/>